<dbReference type="SMART" id="SM00320">
    <property type="entry name" value="WD40"/>
    <property type="match status" value="4"/>
</dbReference>
<sequence>MEGSVEREERECQRSCEEAGRAAASTTEDVGTVESGVVVSLFNDSAEQFVSTMEAVSSLCGFQDEDETFDQSEIQRLSSTITFLKEWRYFCYESKIVNFTNETKFTPEKEGIKGINLPQFSSATVPERGQSCGTRSLNSKDFVLHAGGSVWALDWCPRMRQMLDRPIKCEYLAVAAHPPDSSYHKIGSPLTGRGIVQIWCVLNMNGIYGRCSQKPKEMCRKESSNIGRPRGRPRKRPLRAEPLGDANDELKSDPPRRRGRPRKRPVAIEPLDDPNVIDNIIPPKRPRGRPRKMPDKKGTIDGMDLGDKLSMAKFIPSLAVDDTHVKDKSSVRRPRGRPRKTSDETEKGDHVHADEGLSNSKIISHTVFYDSNAKSTFPPCKRKGRPRKKPDRMENADVNVVGDLSTMESIHTHVAEDLNVKTESSPLRRPRGRPIKRPDKIANVHDPHLIHDLNVTEFAPQFIDDSNVEIKSSLPKRGRGRPKKGSNKMSSHLNGQQPKCQVQKGSARDVNDILVSDTVKQVELRRDVYDLTRTDGLVNTSNDVPRECPLDSTANSPNFCIPRKDAHDVARKDSLNISNDVLHECHMDERTSTANITNLCTQRSLKAGLGVANDGNSVRPIFFMRDMEADGRHVEDALDSSHEMVQKTFLDDNNVNLNLHKDVALPRVVLCLGHNGKVAWDVKWKPFHIDDNCKHRMGYLAVMLGNGSLEVWEVPHPGIVKNLFKSSSKEGTDPRFLKLHPVFRCSKLKFADKQCIPLTMEWSRSAQSDLILVGCHDGTVALWKFSAEDSSQDTRPLLCFTADIFPIRAVAWAPGESDSESSNLIVTAGHESLKFWDIRDPYRPLWNVNPAPKSILSLDWLQHPSCLIFSLDDGTIKTLSLCKSAYDVPVTGKPFNGAKHGVQHTYYRSPFAIWSVQVSPITGVAAYCCADGNVLCFQVTAKSVDKDNARYRSPHFLCGAVFGNSNILTIYTPMPYTAVAQLPRPVRGLPSHANCTLGRDPQVQGEDPAVNLGHGVSEPSAGRKLTSKTSNYEKPLDENRGVKLVNTDGVEGQKNLNINVMNTSSSNQDFLVFPPKIVAMHRVRWNINRGSERWLCYGGAAGIIRCQEIALPSDF</sequence>
<reference evidence="7" key="1">
    <citation type="submission" date="2015-07" db="EMBL/GenBank/DDBJ databases">
        <title>Transcriptome Assembly of Anthurium amnicola.</title>
        <authorList>
            <person name="Suzuki J."/>
        </authorList>
    </citation>
    <scope>NUCLEOTIDE SEQUENCE</scope>
</reference>
<dbReference type="Gene3D" id="2.130.10.10">
    <property type="entry name" value="YVTN repeat-like/Quinoprotein amine dehydrogenase"/>
    <property type="match status" value="1"/>
</dbReference>
<dbReference type="PRINTS" id="PR00929">
    <property type="entry name" value="ATHOOK"/>
</dbReference>
<dbReference type="SUPFAM" id="SSF50978">
    <property type="entry name" value="WD40 repeat-like"/>
    <property type="match status" value="1"/>
</dbReference>
<dbReference type="PANTHER" id="PTHR15052">
    <property type="entry name" value="RNA POLYMERASE III TRANSCRIPTION INITIATION FACTOR COMPLEX SUBUNIT"/>
    <property type="match status" value="1"/>
</dbReference>
<evidence type="ECO:0000256" key="4">
    <source>
        <dbReference type="ARBA" id="ARBA00023163"/>
    </source>
</evidence>
<dbReference type="InterPro" id="IPR000116">
    <property type="entry name" value="HMGA"/>
</dbReference>
<evidence type="ECO:0000256" key="6">
    <source>
        <dbReference type="SAM" id="MobiDB-lite"/>
    </source>
</evidence>
<feature type="region of interest" description="Disordered" evidence="6">
    <location>
        <begin position="373"/>
        <end position="394"/>
    </location>
</feature>
<keyword evidence="4" id="KW-0804">Transcription</keyword>
<dbReference type="GO" id="GO:0006383">
    <property type="term" value="P:transcription by RNA polymerase III"/>
    <property type="evidence" value="ECO:0007669"/>
    <property type="project" value="TreeGrafter"/>
</dbReference>
<feature type="compositionally biased region" description="Basic and acidic residues" evidence="6">
    <location>
        <begin position="340"/>
        <end position="355"/>
    </location>
</feature>
<gene>
    <name evidence="7" type="primary">GTF3C2_2</name>
    <name evidence="7" type="ORF">g.106712</name>
</gene>
<organism evidence="7">
    <name type="scientific">Anthurium amnicola</name>
    <dbReference type="NCBI Taxonomy" id="1678845"/>
    <lineage>
        <taxon>Eukaryota</taxon>
        <taxon>Viridiplantae</taxon>
        <taxon>Streptophyta</taxon>
        <taxon>Embryophyta</taxon>
        <taxon>Tracheophyta</taxon>
        <taxon>Spermatophyta</taxon>
        <taxon>Magnoliopsida</taxon>
        <taxon>Liliopsida</taxon>
        <taxon>Araceae</taxon>
        <taxon>Pothoideae</taxon>
        <taxon>Potheae</taxon>
        <taxon>Anthurium</taxon>
    </lineage>
</organism>
<keyword evidence="5" id="KW-0539">Nucleus</keyword>
<feature type="compositionally biased region" description="Basic and acidic residues" evidence="6">
    <location>
        <begin position="214"/>
        <end position="223"/>
    </location>
</feature>
<dbReference type="PANTHER" id="PTHR15052:SF2">
    <property type="entry name" value="GENERAL TRANSCRIPTION FACTOR 3C POLYPEPTIDE 2"/>
    <property type="match status" value="1"/>
</dbReference>
<feature type="compositionally biased region" description="Basic residues" evidence="6">
    <location>
        <begin position="380"/>
        <end position="390"/>
    </location>
</feature>
<feature type="region of interest" description="Disordered" evidence="6">
    <location>
        <begin position="1004"/>
        <end position="1033"/>
    </location>
</feature>
<accession>A0A1D1XR54</accession>
<dbReference type="GO" id="GO:0000785">
    <property type="term" value="C:chromatin"/>
    <property type="evidence" value="ECO:0007669"/>
    <property type="project" value="InterPro"/>
</dbReference>
<evidence type="ECO:0000256" key="5">
    <source>
        <dbReference type="ARBA" id="ARBA00023242"/>
    </source>
</evidence>
<dbReference type="SMART" id="SM00384">
    <property type="entry name" value="AT_hook"/>
    <property type="match status" value="6"/>
</dbReference>
<proteinExistence type="predicted"/>
<keyword evidence="3" id="KW-0238">DNA-binding</keyword>
<comment type="subcellular location">
    <subcellularLocation>
        <location evidence="1">Nucleus</location>
    </subcellularLocation>
</comment>
<dbReference type="PRINTS" id="PR00930">
    <property type="entry name" value="HIGHMOBLTYIY"/>
</dbReference>
<dbReference type="InterPro" id="IPR017956">
    <property type="entry name" value="AT_hook_DNA-bd_motif"/>
</dbReference>
<evidence type="ECO:0000256" key="3">
    <source>
        <dbReference type="ARBA" id="ARBA00023125"/>
    </source>
</evidence>
<name>A0A1D1XR54_9ARAE</name>
<keyword evidence="2" id="KW-0677">Repeat</keyword>
<protein>
    <submittedName>
        <fullName evidence="7">General transcription factor 3C polypeptide 2</fullName>
    </submittedName>
</protein>
<evidence type="ECO:0000256" key="2">
    <source>
        <dbReference type="ARBA" id="ARBA00022737"/>
    </source>
</evidence>
<feature type="region of interest" description="Disordered" evidence="6">
    <location>
        <begin position="469"/>
        <end position="506"/>
    </location>
</feature>
<dbReference type="InterPro" id="IPR052416">
    <property type="entry name" value="GTF3C_component"/>
</dbReference>
<dbReference type="EMBL" id="GDJX01023072">
    <property type="protein sequence ID" value="JAT44864.1"/>
    <property type="molecule type" value="Transcribed_RNA"/>
</dbReference>
<feature type="region of interest" description="Disordered" evidence="6">
    <location>
        <begin position="213"/>
        <end position="304"/>
    </location>
</feature>
<evidence type="ECO:0000256" key="1">
    <source>
        <dbReference type="ARBA" id="ARBA00004123"/>
    </source>
</evidence>
<dbReference type="GO" id="GO:0006355">
    <property type="term" value="P:regulation of DNA-templated transcription"/>
    <property type="evidence" value="ECO:0007669"/>
    <property type="project" value="InterPro"/>
</dbReference>
<feature type="compositionally biased region" description="Polar residues" evidence="6">
    <location>
        <begin position="487"/>
        <end position="504"/>
    </location>
</feature>
<dbReference type="GO" id="GO:0003677">
    <property type="term" value="F:DNA binding"/>
    <property type="evidence" value="ECO:0007669"/>
    <property type="project" value="UniProtKB-KW"/>
</dbReference>
<evidence type="ECO:0000313" key="7">
    <source>
        <dbReference type="EMBL" id="JAT44864.1"/>
    </source>
</evidence>
<dbReference type="GO" id="GO:0000127">
    <property type="term" value="C:transcription factor TFIIIC complex"/>
    <property type="evidence" value="ECO:0007669"/>
    <property type="project" value="TreeGrafter"/>
</dbReference>
<feature type="compositionally biased region" description="Basic residues" evidence="6">
    <location>
        <begin position="474"/>
        <end position="486"/>
    </location>
</feature>
<dbReference type="InterPro" id="IPR001680">
    <property type="entry name" value="WD40_rpt"/>
</dbReference>
<dbReference type="InterPro" id="IPR015943">
    <property type="entry name" value="WD40/YVTN_repeat-like_dom_sf"/>
</dbReference>
<dbReference type="InterPro" id="IPR036322">
    <property type="entry name" value="WD40_repeat_dom_sf"/>
</dbReference>
<dbReference type="GO" id="GO:0005634">
    <property type="term" value="C:nucleus"/>
    <property type="evidence" value="ECO:0007669"/>
    <property type="project" value="UniProtKB-SubCell"/>
</dbReference>
<feature type="region of interest" description="Disordered" evidence="6">
    <location>
        <begin position="420"/>
        <end position="439"/>
    </location>
</feature>
<dbReference type="AlphaFoldDB" id="A0A1D1XR54"/>
<feature type="region of interest" description="Disordered" evidence="6">
    <location>
        <begin position="325"/>
        <end position="357"/>
    </location>
</feature>